<accession>A0AAV2QCE6</accession>
<evidence type="ECO:0000256" key="2">
    <source>
        <dbReference type="ARBA" id="ARBA00010290"/>
    </source>
</evidence>
<feature type="binding site" evidence="13">
    <location>
        <position position="74"/>
    </location>
    <ligand>
        <name>GTP</name>
        <dbReference type="ChEBI" id="CHEBI:37565"/>
    </ligand>
</feature>
<keyword evidence="10 13" id="KW-0342">GTP-binding</keyword>
<evidence type="ECO:0000256" key="1">
    <source>
        <dbReference type="ARBA" id="ARBA00004444"/>
    </source>
</evidence>
<dbReference type="PROSITE" id="PS51419">
    <property type="entry name" value="RAB"/>
    <property type="match status" value="1"/>
</dbReference>
<evidence type="ECO:0000256" key="7">
    <source>
        <dbReference type="ARBA" id="ARBA00022892"/>
    </source>
</evidence>
<dbReference type="PRINTS" id="PR00328">
    <property type="entry name" value="SAR1GTPBP"/>
</dbReference>
<dbReference type="Pfam" id="PF00025">
    <property type="entry name" value="Arf"/>
    <property type="match status" value="1"/>
</dbReference>
<keyword evidence="4" id="KW-0813">Transport</keyword>
<dbReference type="EMBL" id="CAXKWB010005293">
    <property type="protein sequence ID" value="CAL4077698.1"/>
    <property type="molecule type" value="Genomic_DNA"/>
</dbReference>
<evidence type="ECO:0000256" key="8">
    <source>
        <dbReference type="ARBA" id="ARBA00022927"/>
    </source>
</evidence>
<dbReference type="SUPFAM" id="SSF52540">
    <property type="entry name" value="P-loop containing nucleoside triphosphate hydrolases"/>
    <property type="match status" value="1"/>
</dbReference>
<dbReference type="EC" id="3.6.5.2" evidence="3"/>
<dbReference type="SMART" id="SM00177">
    <property type="entry name" value="ARF"/>
    <property type="match status" value="1"/>
</dbReference>
<evidence type="ECO:0000256" key="9">
    <source>
        <dbReference type="ARBA" id="ARBA00023034"/>
    </source>
</evidence>
<organism evidence="14 15">
    <name type="scientific">Meganyctiphanes norvegica</name>
    <name type="common">Northern krill</name>
    <name type="synonym">Thysanopoda norvegica</name>
    <dbReference type="NCBI Taxonomy" id="48144"/>
    <lineage>
        <taxon>Eukaryota</taxon>
        <taxon>Metazoa</taxon>
        <taxon>Ecdysozoa</taxon>
        <taxon>Arthropoda</taxon>
        <taxon>Crustacea</taxon>
        <taxon>Multicrustacea</taxon>
        <taxon>Malacostraca</taxon>
        <taxon>Eumalacostraca</taxon>
        <taxon>Eucarida</taxon>
        <taxon>Euphausiacea</taxon>
        <taxon>Euphausiidae</taxon>
        <taxon>Meganyctiphanes</taxon>
    </lineage>
</organism>
<dbReference type="PANTHER" id="PTHR11711">
    <property type="entry name" value="ADP RIBOSYLATION FACTOR-RELATED"/>
    <property type="match status" value="1"/>
</dbReference>
<dbReference type="GO" id="GO:0003925">
    <property type="term" value="F:G protein activity"/>
    <property type="evidence" value="ECO:0007669"/>
    <property type="project" value="UniProtKB-EC"/>
</dbReference>
<proteinExistence type="inferred from homology"/>
<keyword evidence="8" id="KW-0653">Protein transport</keyword>
<dbReference type="SMART" id="SM00178">
    <property type="entry name" value="SAR"/>
    <property type="match status" value="1"/>
</dbReference>
<dbReference type="InterPro" id="IPR006689">
    <property type="entry name" value="Small_GTPase_ARF/SAR"/>
</dbReference>
<evidence type="ECO:0000256" key="12">
    <source>
        <dbReference type="ARBA" id="ARBA00048098"/>
    </source>
</evidence>
<dbReference type="AlphaFoldDB" id="A0AAV2QCE6"/>
<gene>
    <name evidence="14" type="ORF">MNOR_LOCUS10478</name>
</gene>
<dbReference type="Proteomes" id="UP001497623">
    <property type="component" value="Unassembled WGS sequence"/>
</dbReference>
<evidence type="ECO:0000256" key="5">
    <source>
        <dbReference type="ARBA" id="ARBA00022707"/>
    </source>
</evidence>
<dbReference type="GO" id="GO:0015031">
    <property type="term" value="P:protein transport"/>
    <property type="evidence" value="ECO:0007669"/>
    <property type="project" value="UniProtKB-KW"/>
</dbReference>
<comment type="caution">
    <text evidence="14">The sequence shown here is derived from an EMBL/GenBank/DDBJ whole genome shotgun (WGS) entry which is preliminary data.</text>
</comment>
<feature type="binding site" evidence="13">
    <location>
        <begin position="132"/>
        <end position="135"/>
    </location>
    <ligand>
        <name>GTP</name>
        <dbReference type="ChEBI" id="CHEBI:37565"/>
    </ligand>
</feature>
<name>A0AAV2QCE6_MEGNR</name>
<dbReference type="GO" id="GO:0005525">
    <property type="term" value="F:GTP binding"/>
    <property type="evidence" value="ECO:0007669"/>
    <property type="project" value="UniProtKB-KW"/>
</dbReference>
<dbReference type="GO" id="GO:0016192">
    <property type="term" value="P:vesicle-mediated transport"/>
    <property type="evidence" value="ECO:0007669"/>
    <property type="project" value="UniProtKB-KW"/>
</dbReference>
<keyword evidence="15" id="KW-1185">Reference proteome</keyword>
<keyword evidence="6 13" id="KW-0547">Nucleotide-binding</keyword>
<evidence type="ECO:0000313" key="15">
    <source>
        <dbReference type="Proteomes" id="UP001497623"/>
    </source>
</evidence>
<comment type="catalytic activity">
    <reaction evidence="12">
        <text>GTP + H2O = GDP + phosphate + H(+)</text>
        <dbReference type="Rhea" id="RHEA:19669"/>
        <dbReference type="ChEBI" id="CHEBI:15377"/>
        <dbReference type="ChEBI" id="CHEBI:15378"/>
        <dbReference type="ChEBI" id="CHEBI:37565"/>
        <dbReference type="ChEBI" id="CHEBI:43474"/>
        <dbReference type="ChEBI" id="CHEBI:58189"/>
        <dbReference type="EC" id="3.6.5.2"/>
    </reaction>
</comment>
<dbReference type="GO" id="GO:0000139">
    <property type="term" value="C:Golgi membrane"/>
    <property type="evidence" value="ECO:0007669"/>
    <property type="project" value="UniProtKB-SubCell"/>
</dbReference>
<comment type="subcellular location">
    <subcellularLocation>
        <location evidence="1">Golgi apparatus membrane</location>
        <topology evidence="1">Lipid-anchor</topology>
        <orientation evidence="1">Cytoplasmic side</orientation>
    </subcellularLocation>
</comment>
<sequence length="193" mass="21945">MDIQHPTSATMNIRRAATMATMATMDIRHPTSDIRHPTSGEQRQWTSATMATMATMEEGFRAQNVGFTAFDMSGQGRYRSLWEHYYPECEGIIFVVDSSDKLRLVVAKDELDMLLQHENIRNRRIPMLFFANKMDMRDAVSSVKVSAALGLDQVTNKPWHITASNAITGEGLHEGVEWLTNQIKEHYGNNIKR</sequence>
<evidence type="ECO:0000256" key="10">
    <source>
        <dbReference type="ARBA" id="ARBA00023134"/>
    </source>
</evidence>
<evidence type="ECO:0000313" key="14">
    <source>
        <dbReference type="EMBL" id="CAL4077698.1"/>
    </source>
</evidence>
<evidence type="ECO:0000256" key="11">
    <source>
        <dbReference type="ARBA" id="ARBA00023288"/>
    </source>
</evidence>
<protein>
    <recommendedName>
        <fullName evidence="3">small monomeric GTPase</fullName>
        <ecNumber evidence="3">3.6.5.2</ecNumber>
    </recommendedName>
</protein>
<keyword evidence="7" id="KW-0931">ER-Golgi transport</keyword>
<keyword evidence="11" id="KW-0449">Lipoprotein</keyword>
<dbReference type="InterPro" id="IPR027417">
    <property type="entry name" value="P-loop_NTPase"/>
</dbReference>
<evidence type="ECO:0000256" key="3">
    <source>
        <dbReference type="ARBA" id="ARBA00011984"/>
    </source>
</evidence>
<dbReference type="InterPro" id="IPR024156">
    <property type="entry name" value="Small_GTPase_ARF"/>
</dbReference>
<evidence type="ECO:0000256" key="6">
    <source>
        <dbReference type="ARBA" id="ARBA00022741"/>
    </source>
</evidence>
<keyword evidence="5" id="KW-0519">Myristate</keyword>
<keyword evidence="9" id="KW-0333">Golgi apparatus</keyword>
<comment type="similarity">
    <text evidence="2">Belongs to the small GTPase superfamily. Arf family.</text>
</comment>
<feature type="non-terminal residue" evidence="14">
    <location>
        <position position="193"/>
    </location>
</feature>
<dbReference type="FunFam" id="3.40.50.300:FF:003500">
    <property type="entry name" value="ADP-ribosylation factor 1"/>
    <property type="match status" value="1"/>
</dbReference>
<dbReference type="Gene3D" id="3.40.50.300">
    <property type="entry name" value="P-loop containing nucleotide triphosphate hydrolases"/>
    <property type="match status" value="1"/>
</dbReference>
<evidence type="ECO:0000256" key="4">
    <source>
        <dbReference type="ARBA" id="ARBA00022448"/>
    </source>
</evidence>
<dbReference type="PROSITE" id="PS51417">
    <property type="entry name" value="ARF"/>
    <property type="match status" value="1"/>
</dbReference>
<evidence type="ECO:0000256" key="13">
    <source>
        <dbReference type="PIRSR" id="PIRSR606689-1"/>
    </source>
</evidence>
<reference evidence="14 15" key="1">
    <citation type="submission" date="2024-05" db="EMBL/GenBank/DDBJ databases">
        <authorList>
            <person name="Wallberg A."/>
        </authorList>
    </citation>
    <scope>NUCLEOTIDE SEQUENCE [LARGE SCALE GENOMIC DNA]</scope>
</reference>